<comment type="function">
    <text evidence="11">Catalyzes the hydrolysis of phosphatidylinositol-4,5-bisphosphate (PtdIns-4,5-P2) to phosphatidylinositol-4-phosphate (PtdIns-4-P).</text>
</comment>
<comment type="subcellular location">
    <subcellularLocation>
        <location evidence="2 11">Late endosome membrane</location>
        <topology evidence="2 11">Multi-pass membrane protein</topology>
    </subcellularLocation>
    <subcellularLocation>
        <location evidence="3 11">Lysosome membrane</location>
        <topology evidence="3 11">Multi-pass membrane protein</topology>
    </subcellularLocation>
</comment>
<dbReference type="EMBL" id="JACVVK020000014">
    <property type="protein sequence ID" value="KAK7504554.1"/>
    <property type="molecule type" value="Genomic_DNA"/>
</dbReference>
<evidence type="ECO:0000256" key="11">
    <source>
        <dbReference type="RuleBase" id="RU365008"/>
    </source>
</evidence>
<feature type="transmembrane region" description="Helical" evidence="11">
    <location>
        <begin position="166"/>
        <end position="189"/>
    </location>
</feature>
<dbReference type="GO" id="GO:0031902">
    <property type="term" value="C:late endosome membrane"/>
    <property type="evidence" value="ECO:0007669"/>
    <property type="project" value="UniProtKB-SubCell"/>
</dbReference>
<comment type="catalytic activity">
    <reaction evidence="1 11">
        <text>a 1,2-diacyl-sn-glycero-3-phospho-(1D-myo-inositol-4,5-bisphosphate) + H2O = a 1,2-diacyl-sn-glycero-3-phospho-(1D-myo-inositol-5-phosphate) + phosphate</text>
        <dbReference type="Rhea" id="RHEA:25674"/>
        <dbReference type="ChEBI" id="CHEBI:15377"/>
        <dbReference type="ChEBI" id="CHEBI:43474"/>
        <dbReference type="ChEBI" id="CHEBI:57795"/>
        <dbReference type="ChEBI" id="CHEBI:58456"/>
        <dbReference type="EC" id="3.1.3.78"/>
    </reaction>
</comment>
<evidence type="ECO:0000313" key="13">
    <source>
        <dbReference type="EMBL" id="KAK7504554.1"/>
    </source>
</evidence>
<feature type="compositionally biased region" description="Pro residues" evidence="12">
    <location>
        <begin position="43"/>
        <end position="53"/>
    </location>
</feature>
<accession>A0ABD0LYL8</accession>
<evidence type="ECO:0000256" key="8">
    <source>
        <dbReference type="ARBA" id="ARBA00022989"/>
    </source>
</evidence>
<comment type="caution">
    <text evidence="13">The sequence shown here is derived from an EMBL/GenBank/DDBJ whole genome shotgun (WGS) entry which is preliminary data.</text>
</comment>
<keyword evidence="5 11" id="KW-0812">Transmembrane</keyword>
<organism evidence="13 14">
    <name type="scientific">Batillaria attramentaria</name>
    <dbReference type="NCBI Taxonomy" id="370345"/>
    <lineage>
        <taxon>Eukaryota</taxon>
        <taxon>Metazoa</taxon>
        <taxon>Spiralia</taxon>
        <taxon>Lophotrochozoa</taxon>
        <taxon>Mollusca</taxon>
        <taxon>Gastropoda</taxon>
        <taxon>Caenogastropoda</taxon>
        <taxon>Sorbeoconcha</taxon>
        <taxon>Cerithioidea</taxon>
        <taxon>Batillariidae</taxon>
        <taxon>Batillaria</taxon>
    </lineage>
</organism>
<dbReference type="InterPro" id="IPR019178">
    <property type="entry name" value="PtdIns-P2-Ptase"/>
</dbReference>
<evidence type="ECO:0000313" key="14">
    <source>
        <dbReference type="Proteomes" id="UP001519460"/>
    </source>
</evidence>
<gene>
    <name evidence="13" type="ORF">BaRGS_00004040</name>
</gene>
<evidence type="ECO:0000256" key="6">
    <source>
        <dbReference type="ARBA" id="ARBA00022753"/>
    </source>
</evidence>
<feature type="region of interest" description="Disordered" evidence="12">
    <location>
        <begin position="1"/>
        <end position="53"/>
    </location>
</feature>
<dbReference type="PANTHER" id="PTHR21014:SF6">
    <property type="entry name" value="PHOSPHATIDYLINOSITOL-4,5-BISPHOSPHATE 4-PHOSPHATASE"/>
    <property type="match status" value="1"/>
</dbReference>
<name>A0ABD0LYL8_9CAEN</name>
<keyword evidence="14" id="KW-1185">Reference proteome</keyword>
<evidence type="ECO:0000256" key="7">
    <source>
        <dbReference type="ARBA" id="ARBA00022801"/>
    </source>
</evidence>
<dbReference type="Pfam" id="PF09788">
    <property type="entry name" value="Tmemb_55A"/>
    <property type="match status" value="2"/>
</dbReference>
<reference evidence="13 14" key="1">
    <citation type="journal article" date="2023" name="Sci. Data">
        <title>Genome assembly of the Korean intertidal mud-creeper Batillaria attramentaria.</title>
        <authorList>
            <person name="Patra A.K."/>
            <person name="Ho P.T."/>
            <person name="Jun S."/>
            <person name="Lee S.J."/>
            <person name="Kim Y."/>
            <person name="Won Y.J."/>
        </authorList>
    </citation>
    <scope>NUCLEOTIDE SEQUENCE [LARGE SCALE GENOMIC DNA]</scope>
    <source>
        <strain evidence="13">Wonlab-2016</strain>
    </source>
</reference>
<evidence type="ECO:0000256" key="12">
    <source>
        <dbReference type="SAM" id="MobiDB-lite"/>
    </source>
</evidence>
<dbReference type="GO" id="GO:0005765">
    <property type="term" value="C:lysosomal membrane"/>
    <property type="evidence" value="ECO:0007669"/>
    <property type="project" value="UniProtKB-SubCell"/>
</dbReference>
<dbReference type="PANTHER" id="PTHR21014">
    <property type="entry name" value="PHOSPHATIDYLINOSITOL-4,5-BISPHOSPHATE 4-PHOSPHATASE"/>
    <property type="match status" value="1"/>
</dbReference>
<evidence type="ECO:0000256" key="9">
    <source>
        <dbReference type="ARBA" id="ARBA00023136"/>
    </source>
</evidence>
<feature type="transmembrane region" description="Helical" evidence="11">
    <location>
        <begin position="195"/>
        <end position="219"/>
    </location>
</feature>
<dbReference type="Proteomes" id="UP001519460">
    <property type="component" value="Unassembled WGS sequence"/>
</dbReference>
<evidence type="ECO:0000256" key="3">
    <source>
        <dbReference type="ARBA" id="ARBA00004155"/>
    </source>
</evidence>
<dbReference type="EC" id="3.1.3.78" evidence="4 11"/>
<keyword evidence="8 11" id="KW-1133">Transmembrane helix</keyword>
<keyword evidence="6 11" id="KW-0967">Endosome</keyword>
<keyword evidence="7 11" id="KW-0378">Hydrolase</keyword>
<keyword evidence="9 11" id="KW-0472">Membrane</keyword>
<proteinExistence type="predicted"/>
<evidence type="ECO:0000256" key="5">
    <source>
        <dbReference type="ARBA" id="ARBA00022692"/>
    </source>
</evidence>
<evidence type="ECO:0000256" key="4">
    <source>
        <dbReference type="ARBA" id="ARBA00012936"/>
    </source>
</evidence>
<protein>
    <recommendedName>
        <fullName evidence="4 11">Phosphatidylinositol-4,5-bisphosphate 4-phosphatase</fullName>
        <ecNumber evidence="4 11">3.1.3.78</ecNumber>
    </recommendedName>
</protein>
<dbReference type="GO" id="GO:0034597">
    <property type="term" value="F:phosphatidylinositol-4,5-bisphosphate 4-phosphatase activity"/>
    <property type="evidence" value="ECO:0007669"/>
    <property type="project" value="UniProtKB-EC"/>
</dbReference>
<evidence type="ECO:0000256" key="2">
    <source>
        <dbReference type="ARBA" id="ARBA00004107"/>
    </source>
</evidence>
<dbReference type="AlphaFoldDB" id="A0ABD0LYL8"/>
<sequence length="228" mass="24282">MADEDERTPLLTAEANQSVPPPPPYSAAGDNAGGPGSEISVPPIGPDELPPPYTPTPQGGIPMINCRVCQAMINIEGKQHLHVVKCSVCQEATPIKAPPPGKRYVRCPCNCLLVCRSTAQRIACPRPNCRRIINVGTPQIAATVRSPSSRKVSSVGSNFARKRGMLCLVLGLIFLGLGIGVTVGTYEYAHMHGGIYVAWFGAFIAGVVLLVRAFFYLSVRTSTIALSQ</sequence>
<evidence type="ECO:0000256" key="10">
    <source>
        <dbReference type="ARBA" id="ARBA00023228"/>
    </source>
</evidence>
<evidence type="ECO:0000256" key="1">
    <source>
        <dbReference type="ARBA" id="ARBA00001261"/>
    </source>
</evidence>
<keyword evidence="10 11" id="KW-0458">Lysosome</keyword>